<keyword evidence="1" id="KW-1185">Reference proteome</keyword>
<sequence length="595" mass="68526">MDIRSCEGINSLFISMFSDSNIAKKFQVGRTKCGYVTKFGIAPYFLDLLYKEILLSPVFVISFDESLNRSIQKGQMDIIVRFWNHESNQVFTRYLDSQFLGGANSKQLLKSFNEGVSQLNIQKMIQISSDGPNVNLKFLRLVKEDRELNEYPALLDIGTCGLHTVHGSLKTSVNNSEWKLGEKLKAMWKFLNECPSHREIYENVAENKVYPLPYCGHRWCENQNCCERAANIFPGYLKFIEHLQSLPKSKQPHGKWFNVLKDTIKDPLFIAKLKFVEFIAEKLNIFLKGFQCDKPMFRFIFDVLKNILVSILSMFLLNDVMERSDTIKKIMKLNLTDPMLYKREDTIDIGLSANMEVQKYKRLSTSKGSIISKFYKDVCIFLSSLATHMLEKSPIKYLLVRCSSCLDPIQLADSREVECNKLKFSKLLQQLVASGYLKSKIGDKANEEYFQFIINIVRKHDTEFLSFKKYDDRLDIFLAQHIPVNGYTSLWDVCIILFCLSHGQAAIERGFKVNKDYLVENLGEDSLIALRIVHDHMLSKQQNAADIPITREMMKSVKSSRMRYDVALESAKKVKELSTVSLKRKAVSAEIDDTV</sequence>
<dbReference type="Proteomes" id="UP001652625">
    <property type="component" value="Chromosome 12"/>
</dbReference>
<organism evidence="1 2">
    <name type="scientific">Hydra vulgaris</name>
    <name type="common">Hydra</name>
    <name type="synonym">Hydra attenuata</name>
    <dbReference type="NCBI Taxonomy" id="6087"/>
    <lineage>
        <taxon>Eukaryota</taxon>
        <taxon>Metazoa</taxon>
        <taxon>Cnidaria</taxon>
        <taxon>Hydrozoa</taxon>
        <taxon>Hydroidolina</taxon>
        <taxon>Anthoathecata</taxon>
        <taxon>Aplanulata</taxon>
        <taxon>Hydridae</taxon>
        <taxon>Hydra</taxon>
    </lineage>
</organism>
<dbReference type="GeneID" id="136088874"/>
<proteinExistence type="predicted"/>
<name>A0ABM4D6L3_HYDVU</name>
<protein>
    <submittedName>
        <fullName evidence="2 3">Uncharacterized protein LOC136088874</fullName>
    </submittedName>
</protein>
<evidence type="ECO:0000313" key="3">
    <source>
        <dbReference type="RefSeq" id="XP_065669952.1"/>
    </source>
</evidence>
<evidence type="ECO:0000313" key="2">
    <source>
        <dbReference type="RefSeq" id="XP_065669951.1"/>
    </source>
</evidence>
<dbReference type="PANTHER" id="PTHR37162">
    <property type="entry name" value="HAT FAMILY DIMERISATION DOMAINCONTAINING PROTEIN-RELATED"/>
    <property type="match status" value="1"/>
</dbReference>
<reference evidence="2 3" key="1">
    <citation type="submission" date="2025-05" db="UniProtKB">
        <authorList>
            <consortium name="RefSeq"/>
        </authorList>
    </citation>
    <scope>IDENTIFICATION</scope>
</reference>
<evidence type="ECO:0000313" key="1">
    <source>
        <dbReference type="Proteomes" id="UP001652625"/>
    </source>
</evidence>
<dbReference type="PANTHER" id="PTHR37162:SF11">
    <property type="match status" value="1"/>
</dbReference>
<dbReference type="RefSeq" id="XP_065669952.1">
    <property type="nucleotide sequence ID" value="XM_065813880.1"/>
</dbReference>
<dbReference type="RefSeq" id="XP_065669951.1">
    <property type="nucleotide sequence ID" value="XM_065813879.1"/>
</dbReference>
<accession>A0ABM4D6L3</accession>
<gene>
    <name evidence="2 3" type="primary">LOC136088874</name>
</gene>